<reference evidence="2 3" key="1">
    <citation type="submission" date="2018-05" db="EMBL/GenBank/DDBJ databases">
        <title>Draft genome sequence of Streptococcus panodentis CCUG 70867T.</title>
        <authorList>
            <person name="Salva-Serra F."/>
            <person name="Mendez V."/>
            <person name="Jaen-Luchoro D."/>
            <person name="Gonzales-Siles L."/>
            <person name="Karlsson R."/>
            <person name="Engstrom-Jakobsson H."/>
            <person name="Busquets A."/>
            <person name="Gomila M."/>
            <person name="Pineiro-Iglesias B."/>
            <person name="Bennasar-Figueras A."/>
            <person name="Seeger M."/>
            <person name="Moore E."/>
        </authorList>
    </citation>
    <scope>NUCLEOTIDE SEQUENCE [LARGE SCALE GENOMIC DNA]</scope>
    <source>
        <strain evidence="2 3">CCUG 70867</strain>
    </source>
</reference>
<evidence type="ECO:0000313" key="2">
    <source>
        <dbReference type="EMBL" id="MBP2621890.1"/>
    </source>
</evidence>
<keyword evidence="3" id="KW-1185">Reference proteome</keyword>
<dbReference type="Proteomes" id="UP001519349">
    <property type="component" value="Unassembled WGS sequence"/>
</dbReference>
<evidence type="ECO:0000313" key="3">
    <source>
        <dbReference type="Proteomes" id="UP001519349"/>
    </source>
</evidence>
<feature type="transmembrane region" description="Helical" evidence="1">
    <location>
        <begin position="69"/>
        <end position="89"/>
    </location>
</feature>
<accession>A0ABS5AZF4</accession>
<gene>
    <name evidence="2" type="ORF">DHL47_11300</name>
</gene>
<comment type="caution">
    <text evidence="2">The sequence shown here is derived from an EMBL/GenBank/DDBJ whole genome shotgun (WGS) entry which is preliminary data.</text>
</comment>
<organism evidence="2 3">
    <name type="scientific">Streptococcus panodentis</name>
    <dbReference type="NCBI Taxonomy" id="1581472"/>
    <lineage>
        <taxon>Bacteria</taxon>
        <taxon>Bacillati</taxon>
        <taxon>Bacillota</taxon>
        <taxon>Bacilli</taxon>
        <taxon>Lactobacillales</taxon>
        <taxon>Streptococcaceae</taxon>
        <taxon>Streptococcus</taxon>
    </lineage>
</organism>
<feature type="transmembrane region" description="Helical" evidence="1">
    <location>
        <begin position="35"/>
        <end position="57"/>
    </location>
</feature>
<feature type="transmembrane region" description="Helical" evidence="1">
    <location>
        <begin position="101"/>
        <end position="124"/>
    </location>
</feature>
<sequence length="132" mass="15138">MRKLFKNKLLIRFLTAQLPGLAILVVLFSGEIFKAPILVQSCFTLFLLSNIFLNLYFINKSESGNRISAVSGQTFFTILTLFMLLFAAYRLITVGDEFQKLIALISTILLFVLFVLLVWGARYARRYESKNK</sequence>
<keyword evidence="1" id="KW-1133">Transmembrane helix</keyword>
<proteinExistence type="predicted"/>
<evidence type="ECO:0000256" key="1">
    <source>
        <dbReference type="SAM" id="Phobius"/>
    </source>
</evidence>
<dbReference type="EMBL" id="QFAY01000026">
    <property type="protein sequence ID" value="MBP2621890.1"/>
    <property type="molecule type" value="Genomic_DNA"/>
</dbReference>
<keyword evidence="1" id="KW-0472">Membrane</keyword>
<feature type="transmembrane region" description="Helical" evidence="1">
    <location>
        <begin position="9"/>
        <end position="29"/>
    </location>
</feature>
<protein>
    <submittedName>
        <fullName evidence="2">Immunity protein</fullName>
    </submittedName>
</protein>
<dbReference type="RefSeq" id="WP_209551905.1">
    <property type="nucleotide sequence ID" value="NZ_QFAY01000026.1"/>
</dbReference>
<name>A0ABS5AZF4_9STRE</name>
<keyword evidence="1" id="KW-0812">Transmembrane</keyword>